<keyword evidence="4 8" id="KW-0808">Transferase</keyword>
<evidence type="ECO:0000256" key="8">
    <source>
        <dbReference type="RuleBase" id="RU366017"/>
    </source>
</evidence>
<sequence length="562" mass="63430">MARKGRDKSAYVVVSIILFFLFLYHRCIYDASAPVFGVAPPRTAEFRASRIIKEDPGGDPPRVGSLVIPSPVPAVSVLVPDWQVFVIVSPEYSPLAVEEDDPYACLFENGATSPAVFAGVFPSPDRSLLVCNLPEKLRRWKQIKQPVLTRSSFLVNLTSDATNSQPPLLRWNYLVYDSLTTEDDVVLFVKGVNNRQGVNRDPSEFRCTFFTGDDPTVAVKTEVTSSVQEVFRCKRPKSPSAGEKQSVIVSLEILRPNPAIVPSVAFYSPPRHLAAPGGRKHALCASTMVFNVAKNLKEWVLYHSRIGVEKFVLYDNNSEDELQETVGNLVRQGFDVATYFWPWPKTQESGFSHSAVFANSSCSWMLYTDVDEFLYSQSWNKDEISHLNNANLLSVLPENGNVAQLSMACFEFGPSGRKAHPSEGVTQGYNCRKRRDNRHKSAVLLDAVDHSLLNVIHHFTMKPGYRTEKVKVNDVVVNHYKYQAWPEFRAKFRRRVSAYVIDWTRRENPNSNDRAPGLGYRAVEPADWPMRFCEVYDNGLKSLAQIWFGVRSPAGFRMAWQS</sequence>
<comment type="similarity">
    <text evidence="2 8">Belongs to the glycosyltransferase 92 family.</text>
</comment>
<dbReference type="Pfam" id="PF01697">
    <property type="entry name" value="Glyco_transf_92"/>
    <property type="match status" value="1"/>
</dbReference>
<dbReference type="GO" id="GO:0016020">
    <property type="term" value="C:membrane"/>
    <property type="evidence" value="ECO:0007669"/>
    <property type="project" value="UniProtKB-SubCell"/>
</dbReference>
<keyword evidence="3 8" id="KW-0328">Glycosyltransferase</keyword>
<keyword evidence="5 8" id="KW-0812">Transmembrane</keyword>
<dbReference type="GO" id="GO:0016757">
    <property type="term" value="F:glycosyltransferase activity"/>
    <property type="evidence" value="ECO:0007669"/>
    <property type="project" value="UniProtKB-UniRule"/>
</dbReference>
<protein>
    <recommendedName>
        <fullName evidence="8">Glycosyltransferase family 92 protein</fullName>
        <ecNumber evidence="8">2.4.1.-</ecNumber>
    </recommendedName>
</protein>
<name>A0A328E0V0_9ASTE</name>
<evidence type="ECO:0000313" key="9">
    <source>
        <dbReference type="EMBL" id="RAL50408.1"/>
    </source>
</evidence>
<dbReference type="AlphaFoldDB" id="A0A328E0V0"/>
<reference evidence="9 10" key="1">
    <citation type="submission" date="2018-06" db="EMBL/GenBank/DDBJ databases">
        <title>The Genome of Cuscuta australis (Dodder) Provides Insight into the Evolution of Plant Parasitism.</title>
        <authorList>
            <person name="Liu H."/>
        </authorList>
    </citation>
    <scope>NUCLEOTIDE SEQUENCE [LARGE SCALE GENOMIC DNA]</scope>
    <source>
        <strain evidence="10">cv. Yunnan</strain>
        <tissue evidence="9">Vines</tissue>
    </source>
</reference>
<evidence type="ECO:0000256" key="7">
    <source>
        <dbReference type="ARBA" id="ARBA00023136"/>
    </source>
</evidence>
<evidence type="ECO:0000313" key="10">
    <source>
        <dbReference type="Proteomes" id="UP000249390"/>
    </source>
</evidence>
<dbReference type="Proteomes" id="UP000249390">
    <property type="component" value="Unassembled WGS sequence"/>
</dbReference>
<comment type="subcellular location">
    <subcellularLocation>
        <location evidence="1">Membrane</location>
        <topology evidence="1">Single-pass membrane protein</topology>
    </subcellularLocation>
</comment>
<proteinExistence type="inferred from homology"/>
<evidence type="ECO:0000256" key="6">
    <source>
        <dbReference type="ARBA" id="ARBA00022989"/>
    </source>
</evidence>
<dbReference type="PANTHER" id="PTHR21461">
    <property type="entry name" value="GLYCOSYLTRANSFERASE FAMILY 92 PROTEIN"/>
    <property type="match status" value="1"/>
</dbReference>
<dbReference type="GO" id="GO:0005737">
    <property type="term" value="C:cytoplasm"/>
    <property type="evidence" value="ECO:0007669"/>
    <property type="project" value="TreeGrafter"/>
</dbReference>
<keyword evidence="6 8" id="KW-1133">Transmembrane helix</keyword>
<feature type="transmembrane region" description="Helical" evidence="8">
    <location>
        <begin position="9"/>
        <end position="25"/>
    </location>
</feature>
<gene>
    <name evidence="9" type="ORF">DM860_016875</name>
</gene>
<evidence type="ECO:0000256" key="2">
    <source>
        <dbReference type="ARBA" id="ARBA00007647"/>
    </source>
</evidence>
<accession>A0A328E0V0</accession>
<evidence type="ECO:0000256" key="4">
    <source>
        <dbReference type="ARBA" id="ARBA00022679"/>
    </source>
</evidence>
<dbReference type="EC" id="2.4.1.-" evidence="8"/>
<comment type="caution">
    <text evidence="9">The sequence shown here is derived from an EMBL/GenBank/DDBJ whole genome shotgun (WGS) entry which is preliminary data.</text>
</comment>
<evidence type="ECO:0000256" key="5">
    <source>
        <dbReference type="ARBA" id="ARBA00022692"/>
    </source>
</evidence>
<keyword evidence="7 8" id="KW-0472">Membrane</keyword>
<dbReference type="EMBL" id="NQVE01000060">
    <property type="protein sequence ID" value="RAL50408.1"/>
    <property type="molecule type" value="Genomic_DNA"/>
</dbReference>
<evidence type="ECO:0000256" key="3">
    <source>
        <dbReference type="ARBA" id="ARBA00022676"/>
    </source>
</evidence>
<dbReference type="InterPro" id="IPR008166">
    <property type="entry name" value="Glyco_transf_92"/>
</dbReference>
<dbReference type="PANTHER" id="PTHR21461:SF69">
    <property type="entry name" value="GLYCOSYLTRANSFERASE FAMILY 92 PROTEIN"/>
    <property type="match status" value="1"/>
</dbReference>
<organism evidence="9 10">
    <name type="scientific">Cuscuta australis</name>
    <dbReference type="NCBI Taxonomy" id="267555"/>
    <lineage>
        <taxon>Eukaryota</taxon>
        <taxon>Viridiplantae</taxon>
        <taxon>Streptophyta</taxon>
        <taxon>Embryophyta</taxon>
        <taxon>Tracheophyta</taxon>
        <taxon>Spermatophyta</taxon>
        <taxon>Magnoliopsida</taxon>
        <taxon>eudicotyledons</taxon>
        <taxon>Gunneridae</taxon>
        <taxon>Pentapetalae</taxon>
        <taxon>asterids</taxon>
        <taxon>lamiids</taxon>
        <taxon>Solanales</taxon>
        <taxon>Convolvulaceae</taxon>
        <taxon>Cuscuteae</taxon>
        <taxon>Cuscuta</taxon>
        <taxon>Cuscuta subgen. Grammica</taxon>
        <taxon>Cuscuta sect. Cleistogrammica</taxon>
    </lineage>
</organism>
<keyword evidence="10" id="KW-1185">Reference proteome</keyword>
<evidence type="ECO:0000256" key="1">
    <source>
        <dbReference type="ARBA" id="ARBA00004167"/>
    </source>
</evidence>